<dbReference type="Proteomes" id="UP001597097">
    <property type="component" value="Unassembled WGS sequence"/>
</dbReference>
<dbReference type="InterPro" id="IPR001509">
    <property type="entry name" value="Epimerase_deHydtase"/>
</dbReference>
<dbReference type="Gene3D" id="3.40.50.720">
    <property type="entry name" value="NAD(P)-binding Rossmann-like Domain"/>
    <property type="match status" value="2"/>
</dbReference>
<organism evidence="2 3">
    <name type="scientific">Nonomuraea guangzhouensis</name>
    <dbReference type="NCBI Taxonomy" id="1291555"/>
    <lineage>
        <taxon>Bacteria</taxon>
        <taxon>Bacillati</taxon>
        <taxon>Actinomycetota</taxon>
        <taxon>Actinomycetes</taxon>
        <taxon>Streptosporangiales</taxon>
        <taxon>Streptosporangiaceae</taxon>
        <taxon>Nonomuraea</taxon>
    </lineage>
</organism>
<dbReference type="InterPro" id="IPR036291">
    <property type="entry name" value="NAD(P)-bd_dom_sf"/>
</dbReference>
<proteinExistence type="predicted"/>
<protein>
    <submittedName>
        <fullName evidence="2">NAD-dependent epimerase/dehydratase family protein</fullName>
    </submittedName>
</protein>
<keyword evidence="3" id="KW-1185">Reference proteome</keyword>
<dbReference type="SUPFAM" id="SSF51735">
    <property type="entry name" value="NAD(P)-binding Rossmann-fold domains"/>
    <property type="match status" value="2"/>
</dbReference>
<sequence length="415" mass="43327">MKAFNTVFGHMLAQGNPLDVLITGDDAEAKATMAAFIKSLGLRPMDTGPLGMARWLEGTGLVMIGLGRYGAGSFNFTLGVSTLPERARTTTSRATSITRTSSMRVFVTGGTGHSGSYIIPELIAAGHEVTGLARSDTAAAALSALGAKVRRGDLQDLDGLKEAATDSDGIIHVAHRQDLLFSGGIHAVAAAELPIMLAYGEALAGTGKPLVATGSIGSPGQGFLGRTATEEDPALPSGDEHKGTLRARNVVETAVVGLAEQGVRSSVVRIANIAHSTTDRAGFLPTLIALAKEKGFIGYPGDGANLWNAVHIRDVASLFRLALEKGPAGKYWHAVDDGGIPFREIAEAIGSRLGLPAVSVPVDELVLPGYFGFLANIVTQSYPASNLVTRRTLGWEPAQPRLLADLDNGHYFPAS</sequence>
<dbReference type="Pfam" id="PF01370">
    <property type="entry name" value="Epimerase"/>
    <property type="match status" value="1"/>
</dbReference>
<dbReference type="PANTHER" id="PTHR48079:SF6">
    <property type="entry name" value="NAD(P)-BINDING DOMAIN-CONTAINING PROTEIN-RELATED"/>
    <property type="match status" value="1"/>
</dbReference>
<accession>A0ABW4GRS4</accession>
<dbReference type="CDD" id="cd05262">
    <property type="entry name" value="SDR_a7"/>
    <property type="match status" value="1"/>
</dbReference>
<evidence type="ECO:0000259" key="1">
    <source>
        <dbReference type="Pfam" id="PF01370"/>
    </source>
</evidence>
<dbReference type="RefSeq" id="WP_308126914.1">
    <property type="nucleotide sequence ID" value="NZ_JAHKRM010000005.1"/>
</dbReference>
<reference evidence="3" key="1">
    <citation type="journal article" date="2019" name="Int. J. Syst. Evol. Microbiol.">
        <title>The Global Catalogue of Microorganisms (GCM) 10K type strain sequencing project: providing services to taxonomists for standard genome sequencing and annotation.</title>
        <authorList>
            <consortium name="The Broad Institute Genomics Platform"/>
            <consortium name="The Broad Institute Genome Sequencing Center for Infectious Disease"/>
            <person name="Wu L."/>
            <person name="Ma J."/>
        </authorList>
    </citation>
    <scope>NUCLEOTIDE SEQUENCE [LARGE SCALE GENOMIC DNA]</scope>
    <source>
        <strain evidence="3">CGMCC 1.15399</strain>
    </source>
</reference>
<gene>
    <name evidence="2" type="ORF">ACFSJ0_48825</name>
</gene>
<dbReference type="PANTHER" id="PTHR48079">
    <property type="entry name" value="PROTEIN YEEZ"/>
    <property type="match status" value="1"/>
</dbReference>
<name>A0ABW4GRS4_9ACTN</name>
<feature type="domain" description="NAD-dependent epimerase/dehydratase" evidence="1">
    <location>
        <begin position="105"/>
        <end position="329"/>
    </location>
</feature>
<comment type="caution">
    <text evidence="2">The sequence shown here is derived from an EMBL/GenBank/DDBJ whole genome shotgun (WGS) entry which is preliminary data.</text>
</comment>
<evidence type="ECO:0000313" key="2">
    <source>
        <dbReference type="EMBL" id="MFD1545023.1"/>
    </source>
</evidence>
<dbReference type="EMBL" id="JBHUCM010000045">
    <property type="protein sequence ID" value="MFD1545023.1"/>
    <property type="molecule type" value="Genomic_DNA"/>
</dbReference>
<evidence type="ECO:0000313" key="3">
    <source>
        <dbReference type="Proteomes" id="UP001597097"/>
    </source>
</evidence>
<dbReference type="InterPro" id="IPR051783">
    <property type="entry name" value="NAD(P)-dependent_oxidoreduct"/>
</dbReference>